<feature type="domain" description="Transposase DDE" evidence="1">
    <location>
        <begin position="10"/>
        <end position="457"/>
    </location>
</feature>
<evidence type="ECO:0000313" key="2">
    <source>
        <dbReference type="EMBL" id="ADX73360.1"/>
    </source>
</evidence>
<dbReference type="NCBIfam" id="NF033539">
    <property type="entry name" value="transpos_IS1380"/>
    <property type="match status" value="1"/>
</dbReference>
<proteinExistence type="predicted"/>
<gene>
    <name evidence="2" type="ordered locus">Asphe3_22150</name>
</gene>
<sequence precursor="true">MQFKHAPVAVSAVFDDPNLVSVAGLVPMLRLARSAGLDELAQSRLSVPTDKGANAGGKVMALVAGMLAGADSIDDMNLLRHGGMGRLFDRTYAPSTLGSFLREFRFGHVRQLDAVASRTLVNLASAAPLLQIRDGERVMVDVDDTIIEVHGYQKQGASFGYSGVRGLNALVATASTTTSAPVILAQRLRQGKSGSPKGAARIVADTLATLRRMDLGSSVRPLLRADSAFYGHATIGTAIKAGADVSVTVRMDPAVKTAIATIPEDGWETIEYPNAIRDEVTGRWISKAEVAEVPFVAFRSRKIAERVEGRLVVRRIPDLNPKQVEQPTLFDSYRHHAFFTTTDKQTMGTVAADKTHRGHAIIEQVHADLKAGPLAHLPSGVFTANSAWLVLAVIAFNLTRAAGLIADRGGRLARATTATIRRTLISVPARLARTARRIILHLPDAWPWQTAFDRLFTATHAPPPPAAAS</sequence>
<dbReference type="Pfam" id="PF13701">
    <property type="entry name" value="DDE_Tnp_1_4"/>
    <property type="match status" value="1"/>
</dbReference>
<dbReference type="InterPro" id="IPR047960">
    <property type="entry name" value="Transpos_IS1380"/>
</dbReference>
<dbReference type="STRING" id="930171.Asphe3_22150"/>
<organism evidence="2 3">
    <name type="scientific">Pseudarthrobacter phenanthrenivorans (strain DSM 18606 / JCM 16027 / LMG 23796 / Sphe3)</name>
    <name type="common">Arthrobacter phenanthrenivorans</name>
    <dbReference type="NCBI Taxonomy" id="930171"/>
    <lineage>
        <taxon>Bacteria</taxon>
        <taxon>Bacillati</taxon>
        <taxon>Actinomycetota</taxon>
        <taxon>Actinomycetes</taxon>
        <taxon>Micrococcales</taxon>
        <taxon>Micrococcaceae</taxon>
        <taxon>Pseudarthrobacter</taxon>
    </lineage>
</organism>
<dbReference type="OrthoDB" id="3718343at2"/>
<evidence type="ECO:0000259" key="1">
    <source>
        <dbReference type="Pfam" id="PF13701"/>
    </source>
</evidence>
<dbReference type="RefSeq" id="WP_013601280.1">
    <property type="nucleotide sequence ID" value="NC_015145.1"/>
</dbReference>
<dbReference type="EMBL" id="CP002379">
    <property type="protein sequence ID" value="ADX73360.1"/>
    <property type="molecule type" value="Genomic_DNA"/>
</dbReference>
<protein>
    <submittedName>
        <fullName evidence="2">Transposase family protein</fullName>
    </submittedName>
</protein>
<dbReference type="KEGG" id="apn:Asphe3_22150"/>
<dbReference type="Proteomes" id="UP000008639">
    <property type="component" value="Chromosome"/>
</dbReference>
<dbReference type="eggNOG" id="COG3385">
    <property type="taxonomic scope" value="Bacteria"/>
</dbReference>
<dbReference type="HOGENOM" id="CLU_048547_0_0_11"/>
<evidence type="ECO:0000313" key="3">
    <source>
        <dbReference type="Proteomes" id="UP000008639"/>
    </source>
</evidence>
<accession>F0M3S5</accession>
<name>F0M3S5_PSEPM</name>
<reference evidence="2 3" key="1">
    <citation type="journal article" date="2011" name="Stand. Genomic Sci.">
        <title>Complete genome sequence of Arthrobacter phenanthrenivorans type strain (Sphe3).</title>
        <authorList>
            <person name="Kallimanis A."/>
            <person name="Labutti K.M."/>
            <person name="Lapidus A."/>
            <person name="Clum A."/>
            <person name="Lykidis A."/>
            <person name="Mavromatis K."/>
            <person name="Pagani I."/>
            <person name="Liolios K."/>
            <person name="Ivanova N."/>
            <person name="Goodwin L."/>
            <person name="Pitluck S."/>
            <person name="Chen A."/>
            <person name="Palaniappan K."/>
            <person name="Markowitz V."/>
            <person name="Bristow J."/>
            <person name="Velentzas A.D."/>
            <person name="Perisynakis A."/>
            <person name="Ouzounis C.C."/>
            <person name="Kyrpides N.C."/>
            <person name="Koukkou A.I."/>
            <person name="Drainas C."/>
        </authorList>
    </citation>
    <scope>NUCLEOTIDE SEQUENCE [LARGE SCALE GENOMIC DNA]</scope>
    <source>
        <strain evidence="3">DSM 18606 / JCM 16027 / LMG 23796 / Sphe3</strain>
    </source>
</reference>
<dbReference type="AlphaFoldDB" id="F0M3S5"/>
<dbReference type="InterPro" id="IPR025668">
    <property type="entry name" value="Tnp_DDE_dom"/>
</dbReference>